<dbReference type="EMBL" id="JAJISD010000011">
    <property type="protein sequence ID" value="MCC8431700.1"/>
    <property type="molecule type" value="Genomic_DNA"/>
</dbReference>
<gene>
    <name evidence="1" type="ORF">LJ725_22215</name>
</gene>
<reference evidence="1 2" key="1">
    <citation type="submission" date="2021-11" db="EMBL/GenBank/DDBJ databases">
        <authorList>
            <person name="Lee D.-H."/>
            <person name="Kim S.-B."/>
        </authorList>
    </citation>
    <scope>NUCLEOTIDE SEQUENCE [LARGE SCALE GENOMIC DNA]</scope>
    <source>
        <strain evidence="1 2">KCTC 52223</strain>
    </source>
</reference>
<comment type="caution">
    <text evidence="1">The sequence shown here is derived from an EMBL/GenBank/DDBJ whole genome shotgun (WGS) entry which is preliminary data.</text>
</comment>
<keyword evidence="2" id="KW-1185">Reference proteome</keyword>
<proteinExistence type="predicted"/>
<evidence type="ECO:0008006" key="3">
    <source>
        <dbReference type="Google" id="ProtNLM"/>
    </source>
</evidence>
<evidence type="ECO:0000313" key="1">
    <source>
        <dbReference type="EMBL" id="MCC8431700.1"/>
    </source>
</evidence>
<evidence type="ECO:0000313" key="2">
    <source>
        <dbReference type="Proteomes" id="UP001198862"/>
    </source>
</evidence>
<protein>
    <recommendedName>
        <fullName evidence="3">Transcriptional regulator</fullName>
    </recommendedName>
</protein>
<name>A0ABS8L073_9HYPH</name>
<sequence length="111" mass="12207">MLRSIPDSSGAMKRERLGLIAKGTLEPTPELEAAVQPEEKEELAKAIEMFRNAQGIQKRAAALGFPETMRIVVDYVQSEASESEKKIIIAALMEGVRLIRKAAKQEAEQGI</sequence>
<dbReference type="Proteomes" id="UP001198862">
    <property type="component" value="Unassembled WGS sequence"/>
</dbReference>
<accession>A0ABS8L073</accession>
<organism evidence="1 2">
    <name type="scientific">Reyranella aquatilis</name>
    <dbReference type="NCBI Taxonomy" id="2035356"/>
    <lineage>
        <taxon>Bacteria</taxon>
        <taxon>Pseudomonadati</taxon>
        <taxon>Pseudomonadota</taxon>
        <taxon>Alphaproteobacteria</taxon>
        <taxon>Hyphomicrobiales</taxon>
        <taxon>Reyranellaceae</taxon>
        <taxon>Reyranella</taxon>
    </lineage>
</organism>